<proteinExistence type="predicted"/>
<protein>
    <submittedName>
        <fullName evidence="2">Uncharacterized protein</fullName>
    </submittedName>
</protein>
<keyword evidence="1" id="KW-1185">Reference proteome</keyword>
<evidence type="ECO:0000313" key="1">
    <source>
        <dbReference type="Proteomes" id="UP000887540"/>
    </source>
</evidence>
<sequence length="89" mass="10001">MINGPTPSVWTRRMTQDAVKETGRIAVISDETWKRKMVDDAIERKRLHGPGLPGQLSNEDLDDGITDVADDPSEELFQSVATRFESDQE</sequence>
<reference evidence="2" key="1">
    <citation type="submission" date="2022-11" db="UniProtKB">
        <authorList>
            <consortium name="WormBaseParasite"/>
        </authorList>
    </citation>
    <scope>IDENTIFICATION</scope>
</reference>
<name>A0A914CVR8_9BILA</name>
<organism evidence="1 2">
    <name type="scientific">Acrobeloides nanus</name>
    <dbReference type="NCBI Taxonomy" id="290746"/>
    <lineage>
        <taxon>Eukaryota</taxon>
        <taxon>Metazoa</taxon>
        <taxon>Ecdysozoa</taxon>
        <taxon>Nematoda</taxon>
        <taxon>Chromadorea</taxon>
        <taxon>Rhabditida</taxon>
        <taxon>Tylenchina</taxon>
        <taxon>Cephalobomorpha</taxon>
        <taxon>Cephaloboidea</taxon>
        <taxon>Cephalobidae</taxon>
        <taxon>Acrobeloides</taxon>
    </lineage>
</organism>
<dbReference type="Proteomes" id="UP000887540">
    <property type="component" value="Unplaced"/>
</dbReference>
<dbReference type="WBParaSite" id="ACRNAN_scaffold14650.g10191.t1">
    <property type="protein sequence ID" value="ACRNAN_scaffold14650.g10191.t1"/>
    <property type="gene ID" value="ACRNAN_scaffold14650.g10191"/>
</dbReference>
<dbReference type="AlphaFoldDB" id="A0A914CVR8"/>
<accession>A0A914CVR8</accession>
<evidence type="ECO:0000313" key="2">
    <source>
        <dbReference type="WBParaSite" id="ACRNAN_scaffold14650.g10191.t1"/>
    </source>
</evidence>